<accession>A0A6F9DQG4</accession>
<comment type="subcellular location">
    <subcellularLocation>
        <location evidence="1">Nucleus</location>
    </subcellularLocation>
</comment>
<dbReference type="InterPro" id="IPR013930">
    <property type="entry name" value="RPAP1_N"/>
</dbReference>
<dbReference type="InterPro" id="IPR016024">
    <property type="entry name" value="ARM-type_fold"/>
</dbReference>
<name>A0A6F9DQG4_9ASCI</name>
<feature type="domain" description="RPAP1 C-terminal" evidence="5">
    <location>
        <begin position="317"/>
        <end position="382"/>
    </location>
</feature>
<feature type="domain" description="RPAP1 N-terminal" evidence="6">
    <location>
        <begin position="198"/>
        <end position="240"/>
    </location>
</feature>
<evidence type="ECO:0000313" key="8">
    <source>
        <dbReference type="EMBL" id="CAB3265684.1"/>
    </source>
</evidence>
<evidence type="ECO:0000259" key="6">
    <source>
        <dbReference type="Pfam" id="PF08621"/>
    </source>
</evidence>
<comment type="similarity">
    <text evidence="2">Belongs to the RPAP1 family.</text>
</comment>
<dbReference type="PANTHER" id="PTHR21483:SF18">
    <property type="entry name" value="RNA POLYMERASE II-ASSOCIATED PROTEIN 1"/>
    <property type="match status" value="1"/>
</dbReference>
<dbReference type="InterPro" id="IPR057989">
    <property type="entry name" value="TPR_RPAP1/MINIYO-like"/>
</dbReference>
<keyword evidence="4" id="KW-0539">Nucleus</keyword>
<dbReference type="PANTHER" id="PTHR21483">
    <property type="entry name" value="RNA POLYMERASE II-ASSOCIATED PROTEIN 1"/>
    <property type="match status" value="1"/>
</dbReference>
<dbReference type="SUPFAM" id="SSF48371">
    <property type="entry name" value="ARM repeat"/>
    <property type="match status" value="1"/>
</dbReference>
<evidence type="ECO:0000256" key="4">
    <source>
        <dbReference type="ARBA" id="ARBA00023242"/>
    </source>
</evidence>
<evidence type="ECO:0000256" key="1">
    <source>
        <dbReference type="ARBA" id="ARBA00004123"/>
    </source>
</evidence>
<organism evidence="8">
    <name type="scientific">Phallusia mammillata</name>
    <dbReference type="NCBI Taxonomy" id="59560"/>
    <lineage>
        <taxon>Eukaryota</taxon>
        <taxon>Metazoa</taxon>
        <taxon>Chordata</taxon>
        <taxon>Tunicata</taxon>
        <taxon>Ascidiacea</taxon>
        <taxon>Phlebobranchia</taxon>
        <taxon>Ascidiidae</taxon>
        <taxon>Phallusia</taxon>
    </lineage>
</organism>
<evidence type="ECO:0000259" key="5">
    <source>
        <dbReference type="Pfam" id="PF08620"/>
    </source>
</evidence>
<dbReference type="AlphaFoldDB" id="A0A6F9DQG4"/>
<gene>
    <name evidence="8" type="primary">Rpap1</name>
</gene>
<dbReference type="InterPro" id="IPR013929">
    <property type="entry name" value="RPAP1_C"/>
</dbReference>
<protein>
    <submittedName>
        <fullName evidence="8">RNA polymerase II-associated protein 1-like</fullName>
    </submittedName>
</protein>
<dbReference type="Pfam" id="PF25766">
    <property type="entry name" value="TPR_RPAP1"/>
    <property type="match status" value="1"/>
</dbReference>
<evidence type="ECO:0000256" key="3">
    <source>
        <dbReference type="ARBA" id="ARBA00023163"/>
    </source>
</evidence>
<evidence type="ECO:0000259" key="7">
    <source>
        <dbReference type="Pfam" id="PF25766"/>
    </source>
</evidence>
<dbReference type="EMBL" id="LR789822">
    <property type="protein sequence ID" value="CAB3265684.1"/>
    <property type="molecule type" value="mRNA"/>
</dbReference>
<reference evidence="8" key="1">
    <citation type="submission" date="2020-04" db="EMBL/GenBank/DDBJ databases">
        <authorList>
            <person name="Neveu A P."/>
        </authorList>
    </citation>
    <scope>NUCLEOTIDE SEQUENCE</scope>
    <source>
        <tissue evidence="8">Whole embryo</tissue>
    </source>
</reference>
<sequence>MMFPQRPSCKDSEEDLLDFQDKFLASGKKPSAKVVKCSRENKKEFGKDFIKLENYEISRDSTEQSETEITGKKENEDMMIEMDKYDTHVTKVLSNIIKERDVPNKPILFPAFQSHAFPPLYKCQKRSTGVKKSMFAQQFQAQDVKKKACNQSTSKSGSLEESTSANLQEMFPPSRVISGDGLIPLSNNRHQSVDPVCQIHEENIKQIAGMTEQEILQEQQKIRTLLNPKTIDFLINMKKQKTTVGEKLMGNTTQKKDKSTADIPHEKNVLQQSDVLLSEQLIKQRARWMGMEKVEDEKMEWMKLFDQNNCKVIDHPTRFDFEGKLLSVDKSQNIPTYVGLHHHGKEASLAGYTLQELLTMVRSEFLQQRVISLKVLDRIIRKEKMYEYQDNTTTNLMQVLLDAGLVFVLRWALDDRSYICMQAAVSALSALLSTSEGQRKFLEINFLSHRGLEQPFFQLYNRSQKLETLELLKKDLILGLLSMNLLPRIRYILEVCNPDTQMKINCLQILERISSHSIDASLKVLDCPRLIKFLVNTYIENPAKESFPDLKHLDALPQVTRIFVNIALTGRYACNKLFQQHESIYKLVTKFLAEVGGFAGKEGDDNTLETSILESELNVLKFWIIGLSYGQMLDLFRDMGTSLLLQLQACNKILIGKYNIAQLKWLKHVLKLVSSAACNLESNDIAFSGYVDVTITIAKDAFKTLKSCKKTDLKKCLKGVLALALDVIGTFYSRLHKYSAIDAVQLATNMETSVLPLIQSLQNFIFEQSICWSNPSAASDGSSLPSLPDLQLNHISEKDMGKMLEFVAVQMLWSSYLRCCFIMAKCCRSVCSALSSLLKIIPSKFTTNYTKGAHWYFNRYATYSMYWAVKLFVVTMPHVKDLDEFKFQYHFVALQCFSLLGSGDEFYAHDLLSTVLFHKEMISQDKQNLEEKVLVEELPIVQSGYMFCFTIADNILANSKFRCTPDPPSVNTFLVSYGSLPLLPLDWIFMPLIQAYDATVQRGETSNPREISHVLRTTRVVLKFILLVEKTNPNYMTHICLEAKLTRLMCVFLSGSDIFLEPTVHGLLSTLFGFYCSNCEVLDFEAPIAGLTSFFDFYTSLLEQFEAVSYGDKLFSSVVLLPLAQSCYAKYKLALWSQHRDSLRVITLNTDQTLLLRSAYLQPLERSTQVLYAYIHAIAGGYCQYERNPFLYQIAVHHIASFIFQRTLVTEMTIRRKMLNVVESVKDELFRKHILRYDISAEIPNRFESLNYLPAWNETVLKHLRS</sequence>
<dbReference type="Pfam" id="PF08621">
    <property type="entry name" value="RPAP1_N"/>
    <property type="match status" value="1"/>
</dbReference>
<feature type="domain" description="RPAP1/MINIYO-like TPR repeats" evidence="7">
    <location>
        <begin position="989"/>
        <end position="1206"/>
    </location>
</feature>
<dbReference type="GO" id="GO:0006366">
    <property type="term" value="P:transcription by RNA polymerase II"/>
    <property type="evidence" value="ECO:0007669"/>
    <property type="project" value="InterPro"/>
</dbReference>
<proteinExistence type="evidence at transcript level"/>
<keyword evidence="3" id="KW-0804">Transcription</keyword>
<dbReference type="Pfam" id="PF08620">
    <property type="entry name" value="RPAP1_C"/>
    <property type="match status" value="1"/>
</dbReference>
<dbReference type="InterPro" id="IPR039913">
    <property type="entry name" value="RPAP1/Rba50"/>
</dbReference>
<evidence type="ECO:0000256" key="2">
    <source>
        <dbReference type="ARBA" id="ARBA00009953"/>
    </source>
</evidence>